<dbReference type="OrthoDB" id="5987290at2759"/>
<dbReference type="InterPro" id="IPR043502">
    <property type="entry name" value="DNA/RNA_pol_sf"/>
</dbReference>
<keyword evidence="3" id="KW-0695">RNA-directed DNA polymerase</keyword>
<proteinExistence type="predicted"/>
<dbReference type="GO" id="GO:0003964">
    <property type="term" value="F:RNA-directed DNA polymerase activity"/>
    <property type="evidence" value="ECO:0007669"/>
    <property type="project" value="UniProtKB-KW"/>
</dbReference>
<evidence type="ECO:0000256" key="1">
    <source>
        <dbReference type="SAM" id="MobiDB-lite"/>
    </source>
</evidence>
<dbReference type="SUPFAM" id="SSF56672">
    <property type="entry name" value="DNA/RNA polymerases"/>
    <property type="match status" value="1"/>
</dbReference>
<reference evidence="4" key="1">
    <citation type="journal article" date="2017" name="bioRxiv">
        <title>Comparative analysis of the genomes of Stylophora pistillata and Acropora digitifera provides evidence for extensive differences between species of corals.</title>
        <authorList>
            <person name="Voolstra C.R."/>
            <person name="Li Y."/>
            <person name="Liew Y.J."/>
            <person name="Baumgarten S."/>
            <person name="Zoccola D."/>
            <person name="Flot J.-F."/>
            <person name="Tambutte S."/>
            <person name="Allemand D."/>
            <person name="Aranda M."/>
        </authorList>
    </citation>
    <scope>NUCLEOTIDE SEQUENCE [LARGE SCALE GENOMIC DNA]</scope>
</reference>
<comment type="caution">
    <text evidence="3">The sequence shown here is derived from an EMBL/GenBank/DDBJ whole genome shotgun (WGS) entry which is preliminary data.</text>
</comment>
<dbReference type="PANTHER" id="PTHR33395">
    <property type="entry name" value="TRANSCRIPTASE, PUTATIVE-RELATED-RELATED"/>
    <property type="match status" value="1"/>
</dbReference>
<dbReference type="PROSITE" id="PS50878">
    <property type="entry name" value="RT_POL"/>
    <property type="match status" value="1"/>
</dbReference>
<dbReference type="Gene3D" id="3.60.10.10">
    <property type="entry name" value="Endonuclease/exonuclease/phosphatase"/>
    <property type="match status" value="1"/>
</dbReference>
<dbReference type="InterPro" id="IPR000477">
    <property type="entry name" value="RT_dom"/>
</dbReference>
<organism evidence="3 4">
    <name type="scientific">Stylophora pistillata</name>
    <name type="common">Smooth cauliflower coral</name>
    <dbReference type="NCBI Taxonomy" id="50429"/>
    <lineage>
        <taxon>Eukaryota</taxon>
        <taxon>Metazoa</taxon>
        <taxon>Cnidaria</taxon>
        <taxon>Anthozoa</taxon>
        <taxon>Hexacorallia</taxon>
        <taxon>Scleractinia</taxon>
        <taxon>Astrocoeniina</taxon>
        <taxon>Pocilloporidae</taxon>
        <taxon>Stylophora</taxon>
    </lineage>
</organism>
<evidence type="ECO:0000313" key="3">
    <source>
        <dbReference type="EMBL" id="PFX13455.1"/>
    </source>
</evidence>
<feature type="compositionally biased region" description="Acidic residues" evidence="1">
    <location>
        <begin position="1326"/>
        <end position="1338"/>
    </location>
</feature>
<dbReference type="Proteomes" id="UP000225706">
    <property type="component" value="Unassembled WGS sequence"/>
</dbReference>
<dbReference type="Pfam" id="PF14529">
    <property type="entry name" value="Exo_endo_phos_2"/>
    <property type="match status" value="1"/>
</dbReference>
<dbReference type="InterPro" id="IPR005135">
    <property type="entry name" value="Endo/exonuclease/phosphatase"/>
</dbReference>
<evidence type="ECO:0000259" key="2">
    <source>
        <dbReference type="PROSITE" id="PS50878"/>
    </source>
</evidence>
<feature type="compositionally biased region" description="Basic and acidic residues" evidence="1">
    <location>
        <begin position="1295"/>
        <end position="1305"/>
    </location>
</feature>
<dbReference type="InterPro" id="IPR036691">
    <property type="entry name" value="Endo/exonu/phosph_ase_sf"/>
</dbReference>
<evidence type="ECO:0000313" key="4">
    <source>
        <dbReference type="Proteomes" id="UP000225706"/>
    </source>
</evidence>
<dbReference type="SUPFAM" id="SSF56219">
    <property type="entry name" value="DNase I-like"/>
    <property type="match status" value="1"/>
</dbReference>
<dbReference type="PANTHER" id="PTHR33395:SF22">
    <property type="entry name" value="REVERSE TRANSCRIPTASE DOMAIN-CONTAINING PROTEIN"/>
    <property type="match status" value="1"/>
</dbReference>
<dbReference type="CDD" id="cd01650">
    <property type="entry name" value="RT_nLTR_like"/>
    <property type="match status" value="1"/>
</dbReference>
<accession>A0A2B4RAZ2</accession>
<keyword evidence="3" id="KW-0808">Transferase</keyword>
<keyword evidence="4" id="KW-1185">Reference proteome</keyword>
<dbReference type="EMBL" id="LSMT01000973">
    <property type="protein sequence ID" value="PFX13455.1"/>
    <property type="molecule type" value="Genomic_DNA"/>
</dbReference>
<keyword evidence="3" id="KW-0548">Nucleotidyltransferase</keyword>
<feature type="domain" description="Reverse transcriptase" evidence="2">
    <location>
        <begin position="346"/>
        <end position="612"/>
    </location>
</feature>
<feature type="compositionally biased region" description="Polar residues" evidence="1">
    <location>
        <begin position="1340"/>
        <end position="1350"/>
    </location>
</feature>
<dbReference type="Pfam" id="PF00078">
    <property type="entry name" value="RVT_1"/>
    <property type="match status" value="1"/>
</dbReference>
<dbReference type="GO" id="GO:0031012">
    <property type="term" value="C:extracellular matrix"/>
    <property type="evidence" value="ECO:0007669"/>
    <property type="project" value="TreeGrafter"/>
</dbReference>
<sequence length="1372" mass="154613">MVTIALLLNIYVADNESKAILSKACQTLKNRLLDYFCDNIVNFYGFSQLIDEPTRQDAILDLVISNRPESLKNIQILDGIGSSDHNVVSLKLTCKVTRPYQRPKQIFDYKNANWDNFRLELSNIPWDAILNDNDTMEEVWLNWKSAFFKAIENNVPSKKIKSRQNVPWITSDIRKLFHKRKRLWKKAKSTQLEVDWNKYKSLRNKVKSELNKSYYQHVHSLIDSKNPKRFWSFIKSKTKNKSIPVTMKWSDRGVTASTGKDKAELFCKFFASVFTRPDPATDVDEDAHSHGSGFVIPDLMCSSANVGELLLTLDVNKATGPDGLSARLLREAASVISDPLSKLFNMSLNRGKLPRDWKSANITPVYKNGGKEYVSNYRPISLTSLVVKTLEKLVTRHIMAHLEDHDLLSPHQYGFRAGFSCTSQLIRLFHSWASALDKNKTSDVVFLDFEKAFDSVPHKHLISKLGRYGINGQILEWLGDFLQDRFQRVVLEGESSDWSMVYSGVPQGSIVGPMLFLLYVNDIPENLSCSSEMFADDTLLFNSDHPSSVHQPVCESLSQIVDWCKKWLLKLKATKSKCMKITRSRSVTPCSYNINSIPLEQVKTHKHLGVIISSDLSWKPHVLSVAAKANKILGLLKRTFGKSSEAISIGYKSMVRPIVEYACPVWNPHQQYLSDKLERVQRNASSFLQQPGFCTIRRDRKKGAGGLIAFVREDISVCRRRNLEPESVESLCLDVMDSKKARFIECACYRSAKFCKITDFLSSLTSAIELMYTSRQEILLIGDFNIDLLVGEHGVDAEDNSLMDLCDRFCLQNQISEPTRVTEKTKSLLDVILASHPERYATCGNLHMGLSDHDLIYAVRKNKLPRAKAREIEYRSMRQFDLEKFLNDLKTVPWSSAYIYDDVDDLWHHWAQLYTEVLDKHAPIKKKRTYVDIVDMDEYDYDKYKIIDDRGAVAIREDAGPDEQGAAAANPNRERKEIWRTWRKTLRAMMRTNNKLNPHATPGILLLSAANPDREVVEHGATAHPFVVAIDDGATAFPFRVNVAVERAAAANPDRKVGEHGAASNPFVAAIEDGARAFPLGIKVGEEGGAAHSFKSDEKDIDASTYLYESDTLPYLSENEEEDFGHSECPLGLEEEDIDDPECPLVNEEEDLDLLPSSLVKEDDSLGTLVCSLVTDEENPDCSACSLVIEKKDFSNSSCSPTIGKEGLEAIVCPPLIEKEDPNSVVHPFAIEVNKPVGSQFLPVIGEEDVDSYEYPPWIEEEGNVDSASPPDDEEGGTSKPETNADNQDVAEVQFVKEEGGEEPKNCQLENTEDEKDDVGKHMEDQVDAVDLCDEEVGVQESNGYQLTTVDTDETRYDEDEGSSEATPLVQD</sequence>
<protein>
    <submittedName>
        <fullName evidence="3">Putative RNA-directed DNA polymerase from transposon X-element</fullName>
    </submittedName>
</protein>
<gene>
    <name evidence="3" type="ORF">AWC38_SpisGene22455</name>
</gene>
<name>A0A2B4RAZ2_STYPI</name>
<feature type="region of interest" description="Disordered" evidence="1">
    <location>
        <begin position="1252"/>
        <end position="1372"/>
    </location>
</feature>